<organism evidence="1 2">
    <name type="scientific">Photinus pyralis</name>
    <name type="common">Common eastern firefly</name>
    <name type="synonym">Lampyris pyralis</name>
    <dbReference type="NCBI Taxonomy" id="7054"/>
    <lineage>
        <taxon>Eukaryota</taxon>
        <taxon>Metazoa</taxon>
        <taxon>Ecdysozoa</taxon>
        <taxon>Arthropoda</taxon>
        <taxon>Hexapoda</taxon>
        <taxon>Insecta</taxon>
        <taxon>Pterygota</taxon>
        <taxon>Neoptera</taxon>
        <taxon>Endopterygota</taxon>
        <taxon>Coleoptera</taxon>
        <taxon>Polyphaga</taxon>
        <taxon>Elateriformia</taxon>
        <taxon>Elateroidea</taxon>
        <taxon>Lampyridae</taxon>
        <taxon>Lampyrinae</taxon>
        <taxon>Photinus</taxon>
    </lineage>
</organism>
<dbReference type="PANTHER" id="PTHR31912">
    <property type="entry name" value="IP13529P"/>
    <property type="match status" value="1"/>
</dbReference>
<accession>A0A5N4A029</accession>
<dbReference type="Proteomes" id="UP000327044">
    <property type="component" value="Unassembled WGS sequence"/>
</dbReference>
<dbReference type="PANTHER" id="PTHR31912:SF36">
    <property type="entry name" value="C2H2-TYPE DOMAIN-CONTAINING PROTEIN"/>
    <property type="match status" value="1"/>
</dbReference>
<reference evidence="1 2" key="1">
    <citation type="journal article" date="2018" name="Elife">
        <title>Firefly genomes illuminate parallel origins of bioluminescence in beetles.</title>
        <authorList>
            <person name="Fallon T.R."/>
            <person name="Lower S.E."/>
            <person name="Chang C.H."/>
            <person name="Bessho-Uehara M."/>
            <person name="Martin G.J."/>
            <person name="Bewick A.J."/>
            <person name="Behringer M."/>
            <person name="Debat H.J."/>
            <person name="Wong I."/>
            <person name="Day J.C."/>
            <person name="Suvorov A."/>
            <person name="Silva C.J."/>
            <person name="Stanger-Hall K.F."/>
            <person name="Hall D.W."/>
            <person name="Schmitz R.J."/>
            <person name="Nelson D.R."/>
            <person name="Lewis S.M."/>
            <person name="Shigenobu S."/>
            <person name="Bybee S.M."/>
            <person name="Larracuente A.M."/>
            <person name="Oba Y."/>
            <person name="Weng J.K."/>
        </authorList>
    </citation>
    <scope>NUCLEOTIDE SEQUENCE [LARGE SCALE GENOMIC DNA]</scope>
    <source>
        <strain evidence="1">1611_PpyrPB1</strain>
        <tissue evidence="1">Whole body</tissue>
    </source>
</reference>
<dbReference type="InParanoid" id="A0A5N4A029"/>
<dbReference type="EMBL" id="VVIM01000938">
    <property type="protein sequence ID" value="KAB0790662.1"/>
    <property type="molecule type" value="Genomic_DNA"/>
</dbReference>
<gene>
    <name evidence="1" type="ORF">PPYR_14888</name>
</gene>
<evidence type="ECO:0000313" key="1">
    <source>
        <dbReference type="EMBL" id="KAB0790662.1"/>
    </source>
</evidence>
<name>A0A5N4A029_PHOPY</name>
<evidence type="ECO:0000313" key="2">
    <source>
        <dbReference type="Proteomes" id="UP000327044"/>
    </source>
</evidence>
<keyword evidence="2" id="KW-1185">Reference proteome</keyword>
<protein>
    <submittedName>
        <fullName evidence="1">Uncharacterized protein</fullName>
    </submittedName>
</protein>
<comment type="caution">
    <text evidence="1">The sequence shown here is derived from an EMBL/GenBank/DDBJ whole genome shotgun (WGS) entry which is preliminary data.</text>
</comment>
<proteinExistence type="predicted"/>
<dbReference type="AlphaFoldDB" id="A0A5N4A029"/>
<sequence>NDRKEFGNSAIFQILIDELIFLQSVGILIDINGQGERIYFALGLVLGDNLGLHSLLGMVESFSATYHCRFCLATKNHCKNLCKEDVNLLRTKSWYDEHIKPDTLDLGIKEICIFNQINGFHFSENYAVDIMHDVLEGVCNYVMTAILQKFILDLKLFSLEILNYRIKTFNFGIHDINRPPRINRESLNTKLRMSASEMLSFCRYFGLIIGDMIPRNNHIWQTYLLLKKLLDIILSPILHRNTYIVLNDLILDFLTNCIDVLHLTLKPKFHHLIHYGRVFRMSGPLMLHWSMRFEAKHRESK</sequence>
<feature type="non-terminal residue" evidence="1">
    <location>
        <position position="301"/>
    </location>
</feature>
<feature type="non-terminal residue" evidence="1">
    <location>
        <position position="1"/>
    </location>
</feature>